<evidence type="ECO:0000256" key="1">
    <source>
        <dbReference type="SAM" id="MobiDB-lite"/>
    </source>
</evidence>
<protein>
    <submittedName>
        <fullName evidence="3">Glycoside hydrolase family 16 protein</fullName>
    </submittedName>
</protein>
<accession>A0A4Z1NTZ7</accession>
<dbReference type="CDD" id="cd08023">
    <property type="entry name" value="GH16_laminarinase_like"/>
    <property type="match status" value="1"/>
</dbReference>
<gene>
    <name evidence="3" type="ORF">E6O75_ATG10646</name>
</gene>
<dbReference type="InterPro" id="IPR013320">
    <property type="entry name" value="ConA-like_dom_sf"/>
</dbReference>
<reference evidence="3 4" key="1">
    <citation type="submission" date="2019-04" db="EMBL/GenBank/DDBJ databases">
        <title>High contiguity whole genome sequence and gene annotation resource for two Venturia nashicola isolates.</title>
        <authorList>
            <person name="Prokchorchik M."/>
            <person name="Won K."/>
            <person name="Lee Y."/>
            <person name="Choi E.D."/>
            <person name="Segonzac C."/>
            <person name="Sohn K.H."/>
        </authorList>
    </citation>
    <scope>NUCLEOTIDE SEQUENCE [LARGE SCALE GENOMIC DNA]</scope>
    <source>
        <strain evidence="3 4">PRI2</strain>
    </source>
</reference>
<dbReference type="GO" id="GO:0004553">
    <property type="term" value="F:hydrolase activity, hydrolyzing O-glycosyl compounds"/>
    <property type="evidence" value="ECO:0007669"/>
    <property type="project" value="InterPro"/>
</dbReference>
<feature type="region of interest" description="Disordered" evidence="1">
    <location>
        <begin position="21"/>
        <end position="56"/>
    </location>
</feature>
<dbReference type="SUPFAM" id="SSF49899">
    <property type="entry name" value="Concanavalin A-like lectins/glucanases"/>
    <property type="match status" value="1"/>
</dbReference>
<dbReference type="EMBL" id="SNSC02000015">
    <property type="protein sequence ID" value="TID18001.1"/>
    <property type="molecule type" value="Genomic_DNA"/>
</dbReference>
<dbReference type="GO" id="GO:0005975">
    <property type="term" value="P:carbohydrate metabolic process"/>
    <property type="evidence" value="ECO:0007669"/>
    <property type="project" value="InterPro"/>
</dbReference>
<dbReference type="PANTHER" id="PTHR10963">
    <property type="entry name" value="GLYCOSYL HYDROLASE-RELATED"/>
    <property type="match status" value="1"/>
</dbReference>
<keyword evidence="4" id="KW-1185">Reference proteome</keyword>
<dbReference type="InterPro" id="IPR000757">
    <property type="entry name" value="Beta-glucanase-like"/>
</dbReference>
<sequence>MPFKDSLGKFMGKLEGKLEGKLDDKLGSFQQNTNTPPQIPFSSKPQSDTSSSSSPYWKADFSPSCPVSTNFKHEIGDWGWGNNELENYTSDPTNSFHTERHELVLRAIIASNQPDSKSRYTSARLTSHQLLERRRGYIEATVTAPSARGIWPAFWLLPQEPFKWPEDGEVDIMESWNAETMNHACMHWGHFNGQDSQKHRVVESSISNIRAMHVYGFAWEQPECGDGGRCVWYIDGKAVMKAHKPPGTRRFEEWRIILNVAVGGDVCCGVVPSDGCYDLVVHGLKMCDGPGGGGWHRFEKDWHKTREGHYRRLQVEKAAPQFSSYLGAKIRDMIWTLTASYHTIQEGLDYDDFEHFILRTGIDYTCHIEPMRELKLVTPAILLVNHEIYPEAKACLARQGVSIYGPPRIDADPRELPSWELLCCVISPTTLRNISKFSLDVSGCGKCWIRCKNDKGPCIYSLVPADCSKSWFFFIMALCDNADNVPEHVLISNGSVKYTLRREQLPILGMRAHVIKNQHNCNNRSLGFHNSDKWTDEFETLLLEVQRMQEGADDGIESKEEEEEVEAEAKAEGRELRDTIYDYSLSYDGIQKMIISDMYDKTTLPNAASFLQTPSILLVDKQTSSEAISRLQKKELTFTCPPVCMRSREVDLYHVIPWQSFNSIRRVGFVIPEVKKMKDCCGCNDDLKADFDPANFLILWVCLLDVLLRHFARSEAGQTSQIESLCLQVGSQRHVIHGEMIFVFATRAIVIIKSAWDSHEDVWYEVMGSILKEAASMHGQGGSGSTALQKNKKEVTHQ</sequence>
<evidence type="ECO:0000313" key="4">
    <source>
        <dbReference type="Proteomes" id="UP000298493"/>
    </source>
</evidence>
<dbReference type="PANTHER" id="PTHR10963:SF53">
    <property type="entry name" value="GH16 DOMAIN-CONTAINING PROTEIN"/>
    <property type="match status" value="1"/>
</dbReference>
<dbReference type="AlphaFoldDB" id="A0A4Z1NTZ7"/>
<feature type="region of interest" description="Disordered" evidence="1">
    <location>
        <begin position="778"/>
        <end position="798"/>
    </location>
</feature>
<proteinExistence type="predicted"/>
<dbReference type="Gene3D" id="2.60.120.200">
    <property type="match status" value="1"/>
</dbReference>
<dbReference type="Proteomes" id="UP000298493">
    <property type="component" value="Unassembled WGS sequence"/>
</dbReference>
<feature type="domain" description="GH16" evidence="2">
    <location>
        <begin position="55"/>
        <end position="282"/>
    </location>
</feature>
<dbReference type="Pfam" id="PF26113">
    <property type="entry name" value="GH16_XgeA"/>
    <property type="match status" value="1"/>
</dbReference>
<dbReference type="InterPro" id="IPR050546">
    <property type="entry name" value="Glycosyl_Hydrlase_16"/>
</dbReference>
<keyword evidence="3" id="KW-0378">Hydrolase</keyword>
<comment type="caution">
    <text evidence="3">The sequence shown here is derived from an EMBL/GenBank/DDBJ whole genome shotgun (WGS) entry which is preliminary data.</text>
</comment>
<evidence type="ECO:0000313" key="3">
    <source>
        <dbReference type="EMBL" id="TID18001.1"/>
    </source>
</evidence>
<name>A0A4Z1NTZ7_9PEZI</name>
<organism evidence="3 4">
    <name type="scientific">Venturia nashicola</name>
    <dbReference type="NCBI Taxonomy" id="86259"/>
    <lineage>
        <taxon>Eukaryota</taxon>
        <taxon>Fungi</taxon>
        <taxon>Dikarya</taxon>
        <taxon>Ascomycota</taxon>
        <taxon>Pezizomycotina</taxon>
        <taxon>Dothideomycetes</taxon>
        <taxon>Pleosporomycetidae</taxon>
        <taxon>Venturiales</taxon>
        <taxon>Venturiaceae</taxon>
        <taxon>Venturia</taxon>
    </lineage>
</organism>
<evidence type="ECO:0000259" key="2">
    <source>
        <dbReference type="PROSITE" id="PS51762"/>
    </source>
</evidence>
<feature type="compositionally biased region" description="Low complexity" evidence="1">
    <location>
        <begin position="40"/>
        <end position="55"/>
    </location>
</feature>
<dbReference type="PROSITE" id="PS51762">
    <property type="entry name" value="GH16_2"/>
    <property type="match status" value="1"/>
</dbReference>
<dbReference type="STRING" id="86259.A0A4Z1NTZ7"/>